<evidence type="ECO:0000256" key="6">
    <source>
        <dbReference type="ARBA" id="ARBA00022679"/>
    </source>
</evidence>
<dbReference type="Proteomes" id="UP001152320">
    <property type="component" value="Chromosome 7"/>
</dbReference>
<comment type="similarity">
    <text evidence="4">Belongs to the MAPEG family.</text>
</comment>
<evidence type="ECO:0000256" key="4">
    <source>
        <dbReference type="ARBA" id="ARBA00010459"/>
    </source>
</evidence>
<evidence type="ECO:0000256" key="15">
    <source>
        <dbReference type="ARBA" id="ARBA00039397"/>
    </source>
</evidence>
<comment type="subcellular location">
    <subcellularLocation>
        <location evidence="3">Endoplasmic reticulum membrane</location>
        <topology evidence="3">Multi-pass membrane protein</topology>
    </subcellularLocation>
    <subcellularLocation>
        <location evidence="2">Mitochondrion outer membrane</location>
    </subcellularLocation>
</comment>
<dbReference type="InterPro" id="IPR040162">
    <property type="entry name" value="MGST1-like"/>
</dbReference>
<dbReference type="GO" id="GO:0004364">
    <property type="term" value="F:glutathione transferase activity"/>
    <property type="evidence" value="ECO:0007669"/>
    <property type="project" value="UniProtKB-EC"/>
</dbReference>
<dbReference type="FunFam" id="1.20.120.550:FF:000002">
    <property type="entry name" value="Microsomal glutathione S-transferase 1"/>
    <property type="match status" value="1"/>
</dbReference>
<evidence type="ECO:0000256" key="13">
    <source>
        <dbReference type="ARBA" id="ARBA00023136"/>
    </source>
</evidence>
<accession>A0A9Q1C6W2</accession>
<dbReference type="GO" id="GO:0005789">
    <property type="term" value="C:endoplasmic reticulum membrane"/>
    <property type="evidence" value="ECO:0007669"/>
    <property type="project" value="UniProtKB-SubCell"/>
</dbReference>
<evidence type="ECO:0000256" key="1">
    <source>
        <dbReference type="ARBA" id="ARBA00003701"/>
    </source>
</evidence>
<comment type="subunit">
    <text evidence="14">Homotrimer; The trimer binds only one molecule of glutathione.</text>
</comment>
<comment type="catalytic activity">
    <reaction evidence="16">
        <text>RX + glutathione = an S-substituted glutathione + a halide anion + H(+)</text>
        <dbReference type="Rhea" id="RHEA:16437"/>
        <dbReference type="ChEBI" id="CHEBI:15378"/>
        <dbReference type="ChEBI" id="CHEBI:16042"/>
        <dbReference type="ChEBI" id="CHEBI:17792"/>
        <dbReference type="ChEBI" id="CHEBI:57925"/>
        <dbReference type="ChEBI" id="CHEBI:90779"/>
        <dbReference type="EC" id="2.5.1.18"/>
    </reaction>
    <physiologicalReaction direction="left-to-right" evidence="16">
        <dbReference type="Rhea" id="RHEA:16438"/>
    </physiologicalReaction>
</comment>
<evidence type="ECO:0000256" key="8">
    <source>
        <dbReference type="ARBA" id="ARBA00022787"/>
    </source>
</evidence>
<dbReference type="OrthoDB" id="193139at2759"/>
<feature type="transmembrane region" description="Helical" evidence="17">
    <location>
        <begin position="20"/>
        <end position="39"/>
    </location>
</feature>
<dbReference type="GO" id="GO:0005741">
    <property type="term" value="C:mitochondrial outer membrane"/>
    <property type="evidence" value="ECO:0007669"/>
    <property type="project" value="UniProtKB-SubCell"/>
</dbReference>
<dbReference type="InterPro" id="IPR023352">
    <property type="entry name" value="MAPEG-like_dom_sf"/>
</dbReference>
<keyword evidence="7 17" id="KW-0812">Transmembrane</keyword>
<evidence type="ECO:0000256" key="17">
    <source>
        <dbReference type="SAM" id="Phobius"/>
    </source>
</evidence>
<keyword evidence="12" id="KW-0496">Mitochondrion</keyword>
<evidence type="ECO:0000256" key="7">
    <source>
        <dbReference type="ARBA" id="ARBA00022692"/>
    </source>
</evidence>
<keyword evidence="19" id="KW-1185">Reference proteome</keyword>
<organism evidence="18 19">
    <name type="scientific">Holothuria leucospilota</name>
    <name type="common">Black long sea cucumber</name>
    <name type="synonym">Mertensiothuria leucospilota</name>
    <dbReference type="NCBI Taxonomy" id="206669"/>
    <lineage>
        <taxon>Eukaryota</taxon>
        <taxon>Metazoa</taxon>
        <taxon>Echinodermata</taxon>
        <taxon>Eleutherozoa</taxon>
        <taxon>Echinozoa</taxon>
        <taxon>Holothuroidea</taxon>
        <taxon>Aspidochirotacea</taxon>
        <taxon>Aspidochirotida</taxon>
        <taxon>Holothuriidae</taxon>
        <taxon>Holothuria</taxon>
    </lineage>
</organism>
<keyword evidence="9" id="KW-0256">Endoplasmic reticulum</keyword>
<evidence type="ECO:0000313" key="18">
    <source>
        <dbReference type="EMBL" id="KAJ8039520.1"/>
    </source>
</evidence>
<dbReference type="EC" id="2.5.1.18" evidence="5"/>
<evidence type="ECO:0000256" key="3">
    <source>
        <dbReference type="ARBA" id="ARBA00004477"/>
    </source>
</evidence>
<protein>
    <recommendedName>
        <fullName evidence="15">Microsomal glutathione S-transferase 1</fullName>
        <ecNumber evidence="5">2.5.1.18</ecNumber>
    </recommendedName>
</protein>
<evidence type="ECO:0000256" key="14">
    <source>
        <dbReference type="ARBA" id="ARBA00038540"/>
    </source>
</evidence>
<evidence type="ECO:0000256" key="11">
    <source>
        <dbReference type="ARBA" id="ARBA00022990"/>
    </source>
</evidence>
<feature type="transmembrane region" description="Helical" evidence="17">
    <location>
        <begin position="86"/>
        <end position="102"/>
    </location>
</feature>
<evidence type="ECO:0000256" key="10">
    <source>
        <dbReference type="ARBA" id="ARBA00022989"/>
    </source>
</evidence>
<keyword evidence="6" id="KW-0808">Transferase</keyword>
<proteinExistence type="inferred from homology"/>
<dbReference type="PANTHER" id="PTHR10689">
    <property type="entry name" value="MICROSOMAL GLUTATHIONE S-TRANSFERASE 1"/>
    <property type="match status" value="1"/>
</dbReference>
<evidence type="ECO:0000313" key="19">
    <source>
        <dbReference type="Proteomes" id="UP001152320"/>
    </source>
</evidence>
<evidence type="ECO:0000256" key="5">
    <source>
        <dbReference type="ARBA" id="ARBA00012452"/>
    </source>
</evidence>
<dbReference type="Pfam" id="PF01124">
    <property type="entry name" value="MAPEG"/>
    <property type="match status" value="1"/>
</dbReference>
<evidence type="ECO:0000256" key="2">
    <source>
        <dbReference type="ARBA" id="ARBA00004294"/>
    </source>
</evidence>
<dbReference type="AlphaFoldDB" id="A0A9Q1C6W2"/>
<evidence type="ECO:0000256" key="9">
    <source>
        <dbReference type="ARBA" id="ARBA00022824"/>
    </source>
</evidence>
<dbReference type="SUPFAM" id="SSF161084">
    <property type="entry name" value="MAPEG domain-like"/>
    <property type="match status" value="1"/>
</dbReference>
<name>A0A9Q1C6W2_HOLLE</name>
<dbReference type="Gene3D" id="1.20.120.550">
    <property type="entry name" value="Membrane associated eicosanoid/glutathione metabolism-like domain"/>
    <property type="match status" value="1"/>
</dbReference>
<dbReference type="EMBL" id="JAIZAY010000007">
    <property type="protein sequence ID" value="KAJ8039520.1"/>
    <property type="molecule type" value="Genomic_DNA"/>
</dbReference>
<evidence type="ECO:0000256" key="16">
    <source>
        <dbReference type="ARBA" id="ARBA00049385"/>
    </source>
</evidence>
<keyword evidence="10 17" id="KW-1133">Transmembrane helix</keyword>
<gene>
    <name evidence="18" type="ORF">HOLleu_17268</name>
</gene>
<dbReference type="InterPro" id="IPR001129">
    <property type="entry name" value="Membr-assoc_MAPEG"/>
</dbReference>
<keyword evidence="11" id="KW-0007">Acetylation</keyword>
<reference evidence="18" key="1">
    <citation type="submission" date="2021-10" db="EMBL/GenBank/DDBJ databases">
        <title>Tropical sea cucumber genome reveals ecological adaptation and Cuvierian tubules defense mechanism.</title>
        <authorList>
            <person name="Chen T."/>
        </authorList>
    </citation>
    <scope>NUCLEOTIDE SEQUENCE</scope>
    <source>
        <strain evidence="18">Nanhai2018</strain>
        <tissue evidence="18">Muscle</tissue>
    </source>
</reference>
<keyword evidence="8" id="KW-1000">Mitochondrion outer membrane</keyword>
<comment type="caution">
    <text evidence="18">The sequence shown here is derived from an EMBL/GenBank/DDBJ whole genome shotgun (WGS) entry which is preliminary data.</text>
</comment>
<evidence type="ECO:0000256" key="12">
    <source>
        <dbReference type="ARBA" id="ARBA00023128"/>
    </source>
</evidence>
<feature type="transmembrane region" description="Helical" evidence="17">
    <location>
        <begin position="137"/>
        <end position="159"/>
    </location>
</feature>
<sequence>MAVDTKSLYSLENDVFKVYLTYAVLVVFKMMFLSFYTSFTRISNKIFANREDYGWTYPEEKAKQKIESYKGDERVNRILRCHLNDLENIPAFLIVGLLYVAINPSPYTATMHYRIFAAARYFHCVAYLLPLPQPSRALGFTVGAIVTISMGVQILRAVATF</sequence>
<dbReference type="PANTHER" id="PTHR10689:SF6">
    <property type="entry name" value="MICROSOMAL GLUTATHIONE S-TRANSFERASE 1"/>
    <property type="match status" value="1"/>
</dbReference>
<comment type="function">
    <text evidence="1">Conjugation of reduced glutathione to a wide number of exogenous and endogenous hydrophobic electrophiles.</text>
</comment>
<keyword evidence="13 17" id="KW-0472">Membrane</keyword>